<feature type="binding site" evidence="3">
    <location>
        <position position="102"/>
    </location>
    <ligand>
        <name>substrate</name>
    </ligand>
</feature>
<dbReference type="InterPro" id="IPR011042">
    <property type="entry name" value="6-blade_b-propeller_TolB-like"/>
</dbReference>
<dbReference type="Pfam" id="PF08450">
    <property type="entry name" value="SGL"/>
    <property type="match status" value="1"/>
</dbReference>
<comment type="cofactor">
    <cofactor evidence="3">
        <name>Zn(2+)</name>
        <dbReference type="ChEBI" id="CHEBI:29105"/>
    </cofactor>
    <text evidence="3">Binds 1 divalent metal cation per subunit.</text>
</comment>
<proteinExistence type="inferred from homology"/>
<name>A0A375YHN3_MYCPF</name>
<evidence type="ECO:0000313" key="6">
    <source>
        <dbReference type="Proteomes" id="UP000252008"/>
    </source>
</evidence>
<dbReference type="GO" id="GO:0019853">
    <property type="term" value="P:L-ascorbic acid biosynthetic process"/>
    <property type="evidence" value="ECO:0007669"/>
    <property type="project" value="TreeGrafter"/>
</dbReference>
<protein>
    <submittedName>
        <fullName evidence="5">Gluconolactonase [Picrophilus torridus DSM 9790]</fullName>
    </submittedName>
</protein>
<evidence type="ECO:0000256" key="2">
    <source>
        <dbReference type="PIRSR" id="PIRSR605511-1"/>
    </source>
</evidence>
<dbReference type="AlphaFoldDB" id="A0A375YHN3"/>
<dbReference type="PANTHER" id="PTHR10907:SF47">
    <property type="entry name" value="REGUCALCIN"/>
    <property type="match status" value="1"/>
</dbReference>
<dbReference type="GO" id="GO:0005509">
    <property type="term" value="F:calcium ion binding"/>
    <property type="evidence" value="ECO:0007669"/>
    <property type="project" value="TreeGrafter"/>
</dbReference>
<dbReference type="SUPFAM" id="SSF63829">
    <property type="entry name" value="Calcium-dependent phosphotriesterase"/>
    <property type="match status" value="1"/>
</dbReference>
<accession>A0A375YHN3</accession>
<evidence type="ECO:0000256" key="1">
    <source>
        <dbReference type="ARBA" id="ARBA00008853"/>
    </source>
</evidence>
<dbReference type="Gene3D" id="2.120.10.30">
    <property type="entry name" value="TolB, C-terminal domain"/>
    <property type="match status" value="1"/>
</dbReference>
<dbReference type="RefSeq" id="WP_165761577.1">
    <property type="nucleotide sequence ID" value="NZ_MVID01000006.1"/>
</dbReference>
<feature type="active site" description="Proton donor/acceptor" evidence="2">
    <location>
        <position position="194"/>
    </location>
</feature>
<dbReference type="PRINTS" id="PR01790">
    <property type="entry name" value="SMP30FAMILY"/>
</dbReference>
<dbReference type="PANTHER" id="PTHR10907">
    <property type="entry name" value="REGUCALCIN"/>
    <property type="match status" value="1"/>
</dbReference>
<dbReference type="STRING" id="39692.BST38_10135"/>
<evidence type="ECO:0000313" key="5">
    <source>
        <dbReference type="EMBL" id="SRX80627.1"/>
    </source>
</evidence>
<sequence>MKVNWRRVPVHRGQLYESARWIPELELFQWVDILASSIHRWSPFKGEQMAETRTLDLEFVTVAIPLDAVRSIVASRNSLFTYDWSTGGLTELGKWTFPPDIRFNDGALSPHGVVHIGTMSMSGRKDAANLFQFYDGELIGVLDGIGISNGIRWFSPERAYYVDSVYPRVDVLTTAIGTVVRDPWVTLDEIDEPDGIAVAADGAVLVANWGRAAIEHIASDGLRTTIPVPARFPSSVALSGDERWMIVTTAAAPDSAGDGDGYVFITPVGRDSDGDR</sequence>
<dbReference type="InterPro" id="IPR013658">
    <property type="entry name" value="SGL"/>
</dbReference>
<feature type="binding site" evidence="3">
    <location>
        <position position="149"/>
    </location>
    <ligand>
        <name>a divalent metal cation</name>
        <dbReference type="ChEBI" id="CHEBI:60240"/>
    </ligand>
</feature>
<keyword evidence="3" id="KW-0862">Zinc</keyword>
<feature type="binding site" evidence="3">
    <location>
        <position position="17"/>
    </location>
    <ligand>
        <name>a divalent metal cation</name>
        <dbReference type="ChEBI" id="CHEBI:60240"/>
    </ligand>
</feature>
<dbReference type="EMBL" id="UEGS01000001">
    <property type="protein sequence ID" value="SRX80627.1"/>
    <property type="molecule type" value="Genomic_DNA"/>
</dbReference>
<organism evidence="5 6">
    <name type="scientific">Mycolicibacterium parafortuitum</name>
    <name type="common">Mycobacterium parafortuitum</name>
    <dbReference type="NCBI Taxonomy" id="39692"/>
    <lineage>
        <taxon>Bacteria</taxon>
        <taxon>Bacillati</taxon>
        <taxon>Actinomycetota</taxon>
        <taxon>Actinomycetes</taxon>
        <taxon>Mycobacteriales</taxon>
        <taxon>Mycobacteriaceae</taxon>
        <taxon>Mycolicibacterium</taxon>
    </lineage>
</organism>
<dbReference type="Proteomes" id="UP000252008">
    <property type="component" value="Unassembled WGS sequence"/>
</dbReference>
<keyword evidence="6" id="KW-1185">Reference proteome</keyword>
<comment type="similarity">
    <text evidence="1">Belongs to the SMP-30/CGR1 family.</text>
</comment>
<feature type="binding site" evidence="3">
    <location>
        <position position="194"/>
    </location>
    <ligand>
        <name>a divalent metal cation</name>
        <dbReference type="ChEBI" id="CHEBI:60240"/>
    </ligand>
</feature>
<gene>
    <name evidence="5" type="ORF">MPP7335_02371</name>
</gene>
<dbReference type="GO" id="GO:0004341">
    <property type="term" value="F:gluconolactonase activity"/>
    <property type="evidence" value="ECO:0007669"/>
    <property type="project" value="TreeGrafter"/>
</dbReference>
<feature type="binding site" evidence="3">
    <location>
        <position position="104"/>
    </location>
    <ligand>
        <name>substrate</name>
    </ligand>
</feature>
<keyword evidence="3" id="KW-0479">Metal-binding</keyword>
<evidence type="ECO:0000256" key="3">
    <source>
        <dbReference type="PIRSR" id="PIRSR605511-2"/>
    </source>
</evidence>
<evidence type="ECO:0000259" key="4">
    <source>
        <dbReference type="Pfam" id="PF08450"/>
    </source>
</evidence>
<reference evidence="5 6" key="1">
    <citation type="submission" date="2018-05" db="EMBL/GenBank/DDBJ databases">
        <authorList>
            <consortium name="IHU Genomes"/>
        </authorList>
    </citation>
    <scope>NUCLEOTIDE SEQUENCE [LARGE SCALE GENOMIC DNA]</scope>
    <source>
        <strain evidence="5 6">P7335</strain>
    </source>
</reference>
<dbReference type="InterPro" id="IPR005511">
    <property type="entry name" value="SMP-30"/>
</dbReference>
<feature type="domain" description="SMP-30/Gluconolactonase/LRE-like region" evidence="4">
    <location>
        <begin position="17"/>
        <end position="250"/>
    </location>
</feature>